<accession>A0AAQ3JYV7</accession>
<keyword evidence="3" id="KW-1185">Reference proteome</keyword>
<evidence type="ECO:0000313" key="3">
    <source>
        <dbReference type="Proteomes" id="UP001327560"/>
    </source>
</evidence>
<dbReference type="PANTHER" id="PTHR33699:SF3">
    <property type="entry name" value="OS06G0347300 PROTEIN"/>
    <property type="match status" value="1"/>
</dbReference>
<gene>
    <name evidence="2" type="ORF">Cni_G06165</name>
</gene>
<evidence type="ECO:0000313" key="2">
    <source>
        <dbReference type="EMBL" id="WOK97457.1"/>
    </source>
</evidence>
<dbReference type="Proteomes" id="UP001327560">
    <property type="component" value="Chromosome 2"/>
</dbReference>
<dbReference type="AlphaFoldDB" id="A0AAQ3JYV7"/>
<dbReference type="EMBL" id="CP136891">
    <property type="protein sequence ID" value="WOK97457.1"/>
    <property type="molecule type" value="Genomic_DNA"/>
</dbReference>
<reference evidence="2 3" key="1">
    <citation type="submission" date="2023-10" db="EMBL/GenBank/DDBJ databases">
        <title>Chromosome-scale genome assembly provides insights into flower coloration mechanisms of Canna indica.</title>
        <authorList>
            <person name="Li C."/>
        </authorList>
    </citation>
    <scope>NUCLEOTIDE SEQUENCE [LARGE SCALE GENOMIC DNA]</scope>
    <source>
        <tissue evidence="2">Flower</tissue>
    </source>
</reference>
<proteinExistence type="predicted"/>
<sequence length="179" mass="20328">MATGRRQIPAFGNWDYSDELPITQYFESAAQAGLIRGHYFGEDGELLKLPSATLKPVIYHHHHHGHHCRRKVNSHSSLQLCKPRRACIYPASVMHSSSAFQVKKGGGGADADMQHDKMPQRKKPERVCEVTAERRPGRASKAVDEDLYKIPPELLYQKPKRNWFLKSLWPACLEINCVA</sequence>
<dbReference type="PANTHER" id="PTHR33699">
    <property type="entry name" value="EXPRESSED PROTEIN"/>
    <property type="match status" value="1"/>
</dbReference>
<organism evidence="2 3">
    <name type="scientific">Canna indica</name>
    <name type="common">Indian-shot</name>
    <dbReference type="NCBI Taxonomy" id="4628"/>
    <lineage>
        <taxon>Eukaryota</taxon>
        <taxon>Viridiplantae</taxon>
        <taxon>Streptophyta</taxon>
        <taxon>Embryophyta</taxon>
        <taxon>Tracheophyta</taxon>
        <taxon>Spermatophyta</taxon>
        <taxon>Magnoliopsida</taxon>
        <taxon>Liliopsida</taxon>
        <taxon>Zingiberales</taxon>
        <taxon>Cannaceae</taxon>
        <taxon>Canna</taxon>
    </lineage>
</organism>
<protein>
    <submittedName>
        <fullName evidence="2">Uncharacterized protein</fullName>
    </submittedName>
</protein>
<evidence type="ECO:0000256" key="1">
    <source>
        <dbReference type="SAM" id="MobiDB-lite"/>
    </source>
</evidence>
<name>A0AAQ3JYV7_9LILI</name>
<feature type="region of interest" description="Disordered" evidence="1">
    <location>
        <begin position="104"/>
        <end position="126"/>
    </location>
</feature>